<reference evidence="1 2" key="2">
    <citation type="submission" date="2017-10" db="EMBL/GenBank/DDBJ databases">
        <title>Extensive intraspecific genome diversity in a model arbuscular mycorrhizal fungus.</title>
        <authorList>
            <person name="Chen E.C.H."/>
            <person name="Morin E."/>
            <person name="Baudet D."/>
            <person name="Noel J."/>
            <person name="Ndikumana S."/>
            <person name="Charron P."/>
            <person name="St-Onge C."/>
            <person name="Giorgi J."/>
            <person name="Grigoriev I.V."/>
            <person name="Roux C."/>
            <person name="Martin F.M."/>
            <person name="Corradi N."/>
        </authorList>
    </citation>
    <scope>NUCLEOTIDE SEQUENCE [LARGE SCALE GENOMIC DNA]</scope>
    <source>
        <strain evidence="1 2">C2</strain>
    </source>
</reference>
<protein>
    <submittedName>
        <fullName evidence="1">Uncharacterized protein</fullName>
    </submittedName>
</protein>
<proteinExistence type="predicted"/>
<comment type="caution">
    <text evidence="1">The sequence shown here is derived from an EMBL/GenBank/DDBJ whole genome shotgun (WGS) entry which is preliminary data.</text>
</comment>
<reference evidence="1 2" key="1">
    <citation type="submission" date="2016-04" db="EMBL/GenBank/DDBJ databases">
        <title>Genome analyses suggest a sexual origin of heterokaryosis in a supposedly ancient asexual fungus.</title>
        <authorList>
            <person name="Ropars J."/>
            <person name="Sedzielewska K."/>
            <person name="Noel J."/>
            <person name="Charron P."/>
            <person name="Farinelli L."/>
            <person name="Marton T."/>
            <person name="Kruger M."/>
            <person name="Pelin A."/>
            <person name="Brachmann A."/>
            <person name="Corradi N."/>
        </authorList>
    </citation>
    <scope>NUCLEOTIDE SEQUENCE [LARGE SCALE GENOMIC DNA]</scope>
    <source>
        <strain evidence="1 2">C2</strain>
    </source>
</reference>
<organism evidence="1 2">
    <name type="scientific">Rhizophagus irregularis</name>
    <dbReference type="NCBI Taxonomy" id="588596"/>
    <lineage>
        <taxon>Eukaryota</taxon>
        <taxon>Fungi</taxon>
        <taxon>Fungi incertae sedis</taxon>
        <taxon>Mucoromycota</taxon>
        <taxon>Glomeromycotina</taxon>
        <taxon>Glomeromycetes</taxon>
        <taxon>Glomerales</taxon>
        <taxon>Glomeraceae</taxon>
        <taxon>Rhizophagus</taxon>
    </lineage>
</organism>
<dbReference type="Proteomes" id="UP000233469">
    <property type="component" value="Unassembled WGS sequence"/>
</dbReference>
<gene>
    <name evidence="1" type="ORF">RhiirC2_793251</name>
</gene>
<dbReference type="AlphaFoldDB" id="A0A2N1MFQ4"/>
<sequence length="117" mass="14208">MASQIILALYIKEVFIWVDSEFKDIYEIDSDRTWLEQKENIITKLLPPLYKLVNKKYNVLNSNILKMLHGRWRSRHHVSNIKKQGDDKVKMDRRRLKKNSRTMDVSNHFINMKWKFS</sequence>
<evidence type="ECO:0000313" key="2">
    <source>
        <dbReference type="Proteomes" id="UP000233469"/>
    </source>
</evidence>
<accession>A0A2N1MFQ4</accession>
<evidence type="ECO:0000313" key="1">
    <source>
        <dbReference type="EMBL" id="PKK60477.1"/>
    </source>
</evidence>
<dbReference type="EMBL" id="LLXL01002571">
    <property type="protein sequence ID" value="PKK60477.1"/>
    <property type="molecule type" value="Genomic_DNA"/>
</dbReference>
<name>A0A2N1MFQ4_9GLOM</name>
<dbReference type="VEuPathDB" id="FungiDB:RhiirA1_486640"/>